<dbReference type="HOGENOM" id="CLU_3122408_0_0_6"/>
<feature type="transmembrane region" description="Helical" evidence="1">
    <location>
        <begin position="12"/>
        <end position="32"/>
    </location>
</feature>
<dbReference type="AlphaFoldDB" id="S5NIZ4"/>
<dbReference type="Proteomes" id="UP000015042">
    <property type="component" value="Chromosome"/>
</dbReference>
<organism evidence="2 3">
    <name type="scientific">Salmonella bongori N268-08</name>
    <dbReference type="NCBI Taxonomy" id="1197719"/>
    <lineage>
        <taxon>Bacteria</taxon>
        <taxon>Pseudomonadati</taxon>
        <taxon>Pseudomonadota</taxon>
        <taxon>Gammaproteobacteria</taxon>
        <taxon>Enterobacterales</taxon>
        <taxon>Enterobacteriaceae</taxon>
        <taxon>Salmonella</taxon>
    </lineage>
</organism>
<reference evidence="2 3" key="1">
    <citation type="submission" date="2013-07" db="EMBL/GenBank/DDBJ databases">
        <title>Genome sequence of Salmonella bongori N268-08 - a rare clinical isolate.</title>
        <authorList>
            <person name="Marti R."/>
            <person name="Hagens S."/>
            <person name="Loessner M.J."/>
            <person name="Klumpp J."/>
        </authorList>
    </citation>
    <scope>NUCLEOTIDE SEQUENCE [LARGE SCALE GENOMIC DNA]</scope>
    <source>
        <strain evidence="2 3">N268-08</strain>
    </source>
</reference>
<keyword evidence="1" id="KW-0472">Membrane</keyword>
<gene>
    <name evidence="2" type="ORF">A464_3103</name>
</gene>
<evidence type="ECO:0000313" key="3">
    <source>
        <dbReference type="Proteomes" id="UP000015042"/>
    </source>
</evidence>
<name>S5NIZ4_SALBN</name>
<dbReference type="KEGG" id="sbz:A464_3103"/>
<evidence type="ECO:0000313" key="2">
    <source>
        <dbReference type="EMBL" id="AGR60287.1"/>
    </source>
</evidence>
<sequence length="53" mass="6520">MFVFQWYYIHRILNAHFFSLIAFILPPAYFVFNDTLYPKNKIRIVYAVNRLFS</sequence>
<evidence type="ECO:0000256" key="1">
    <source>
        <dbReference type="SAM" id="Phobius"/>
    </source>
</evidence>
<keyword evidence="1" id="KW-1133">Transmembrane helix</keyword>
<proteinExistence type="predicted"/>
<protein>
    <submittedName>
        <fullName evidence="2">Uncharacterized protein</fullName>
    </submittedName>
</protein>
<accession>S5NIZ4</accession>
<keyword evidence="1" id="KW-0812">Transmembrane</keyword>
<dbReference type="EMBL" id="CP006608">
    <property type="protein sequence ID" value="AGR60287.1"/>
    <property type="molecule type" value="Genomic_DNA"/>
</dbReference>
<dbReference type="PATRIC" id="fig|1197719.3.peg.3095"/>